<dbReference type="InterPro" id="IPR001906">
    <property type="entry name" value="Terpene_synth_N"/>
</dbReference>
<dbReference type="InterPro" id="IPR050148">
    <property type="entry name" value="Terpene_synthase-like"/>
</dbReference>
<gene>
    <name evidence="7" type="ORF">Sangu_0938400</name>
</gene>
<dbReference type="SUPFAM" id="SSF48576">
    <property type="entry name" value="Terpenoid synthases"/>
    <property type="match status" value="1"/>
</dbReference>
<keyword evidence="4" id="KW-0456">Lyase</keyword>
<dbReference type="GO" id="GO:0010333">
    <property type="term" value="F:terpene synthase activity"/>
    <property type="evidence" value="ECO:0007669"/>
    <property type="project" value="InterPro"/>
</dbReference>
<dbReference type="Pfam" id="PF03936">
    <property type="entry name" value="Terpene_synth_C"/>
    <property type="match status" value="1"/>
</dbReference>
<dbReference type="InterPro" id="IPR008930">
    <property type="entry name" value="Terpenoid_cyclase/PrenylTrfase"/>
</dbReference>
<protein>
    <submittedName>
        <fullName evidence="7">Germacrene-D synthase</fullName>
    </submittedName>
</protein>
<dbReference type="InterPro" id="IPR005630">
    <property type="entry name" value="Terpene_synthase_metal-bd"/>
</dbReference>
<reference evidence="7" key="2">
    <citation type="journal article" date="2024" name="Plant">
        <title>Genomic evolution and insights into agronomic trait innovations of Sesamum species.</title>
        <authorList>
            <person name="Miao H."/>
            <person name="Wang L."/>
            <person name="Qu L."/>
            <person name="Liu H."/>
            <person name="Sun Y."/>
            <person name="Le M."/>
            <person name="Wang Q."/>
            <person name="Wei S."/>
            <person name="Zheng Y."/>
            <person name="Lin W."/>
            <person name="Duan Y."/>
            <person name="Cao H."/>
            <person name="Xiong S."/>
            <person name="Wang X."/>
            <person name="Wei L."/>
            <person name="Li C."/>
            <person name="Ma Q."/>
            <person name="Ju M."/>
            <person name="Zhao R."/>
            <person name="Li G."/>
            <person name="Mu C."/>
            <person name="Tian Q."/>
            <person name="Mei H."/>
            <person name="Zhang T."/>
            <person name="Gao T."/>
            <person name="Zhang H."/>
        </authorList>
    </citation>
    <scope>NUCLEOTIDE SEQUENCE</scope>
    <source>
        <strain evidence="7">G01</strain>
    </source>
</reference>
<evidence type="ECO:0000256" key="4">
    <source>
        <dbReference type="ARBA" id="ARBA00023239"/>
    </source>
</evidence>
<feature type="domain" description="Terpene synthase N-terminal" evidence="5">
    <location>
        <begin position="30"/>
        <end position="203"/>
    </location>
</feature>
<accession>A0AAW2PFM9</accession>
<evidence type="ECO:0000259" key="6">
    <source>
        <dbReference type="Pfam" id="PF03936"/>
    </source>
</evidence>
<dbReference type="FunFam" id="1.50.10.130:FF:000001">
    <property type="entry name" value="Isoprene synthase, chloroplastic"/>
    <property type="match status" value="1"/>
</dbReference>
<dbReference type="PANTHER" id="PTHR31225:SF221">
    <property type="entry name" value="(-)-GERMACRENE D SYNTHASE"/>
    <property type="match status" value="1"/>
</dbReference>
<dbReference type="InterPro" id="IPR008949">
    <property type="entry name" value="Isoprenoid_synthase_dom_sf"/>
</dbReference>
<dbReference type="CDD" id="cd00684">
    <property type="entry name" value="Terpene_cyclase_plant_C1"/>
    <property type="match status" value="1"/>
</dbReference>
<dbReference type="GO" id="GO:0016102">
    <property type="term" value="P:diterpenoid biosynthetic process"/>
    <property type="evidence" value="ECO:0007669"/>
    <property type="project" value="InterPro"/>
</dbReference>
<comment type="cofactor">
    <cofactor evidence="1">
        <name>Mg(2+)</name>
        <dbReference type="ChEBI" id="CHEBI:18420"/>
    </cofactor>
</comment>
<keyword evidence="3" id="KW-0479">Metal-binding</keyword>
<evidence type="ECO:0000256" key="3">
    <source>
        <dbReference type="ARBA" id="ARBA00022723"/>
    </source>
</evidence>
<name>A0AAW2PFM9_9LAMI</name>
<evidence type="ECO:0000313" key="7">
    <source>
        <dbReference type="EMBL" id="KAL0353571.1"/>
    </source>
</evidence>
<comment type="pathway">
    <text evidence="2">Secondary metabolite biosynthesis; terpenoid biosynthesis.</text>
</comment>
<dbReference type="EMBL" id="JACGWK010000005">
    <property type="protein sequence ID" value="KAL0353571.1"/>
    <property type="molecule type" value="Genomic_DNA"/>
</dbReference>
<dbReference type="Gene3D" id="1.50.10.130">
    <property type="entry name" value="Terpene synthase, N-terminal domain"/>
    <property type="match status" value="1"/>
</dbReference>
<dbReference type="Pfam" id="PF01397">
    <property type="entry name" value="Terpene_synth"/>
    <property type="match status" value="1"/>
</dbReference>
<dbReference type="PANTHER" id="PTHR31225">
    <property type="entry name" value="OS04G0344100 PROTEIN-RELATED"/>
    <property type="match status" value="1"/>
</dbReference>
<organism evidence="7">
    <name type="scientific">Sesamum angustifolium</name>
    <dbReference type="NCBI Taxonomy" id="2727405"/>
    <lineage>
        <taxon>Eukaryota</taxon>
        <taxon>Viridiplantae</taxon>
        <taxon>Streptophyta</taxon>
        <taxon>Embryophyta</taxon>
        <taxon>Tracheophyta</taxon>
        <taxon>Spermatophyta</taxon>
        <taxon>Magnoliopsida</taxon>
        <taxon>eudicotyledons</taxon>
        <taxon>Gunneridae</taxon>
        <taxon>Pentapetalae</taxon>
        <taxon>asterids</taxon>
        <taxon>lamiids</taxon>
        <taxon>Lamiales</taxon>
        <taxon>Pedaliaceae</taxon>
        <taxon>Sesamum</taxon>
    </lineage>
</organism>
<dbReference type="AlphaFoldDB" id="A0AAW2PFM9"/>
<dbReference type="GO" id="GO:0000287">
    <property type="term" value="F:magnesium ion binding"/>
    <property type="evidence" value="ECO:0007669"/>
    <property type="project" value="InterPro"/>
</dbReference>
<comment type="caution">
    <text evidence="7">The sequence shown here is derived from an EMBL/GenBank/DDBJ whole genome shotgun (WGS) entry which is preliminary data.</text>
</comment>
<evidence type="ECO:0000256" key="2">
    <source>
        <dbReference type="ARBA" id="ARBA00004721"/>
    </source>
</evidence>
<dbReference type="InterPro" id="IPR036965">
    <property type="entry name" value="Terpene_synth_N_sf"/>
</dbReference>
<feature type="domain" description="Terpene synthase metal-binding" evidence="6">
    <location>
        <begin position="255"/>
        <end position="422"/>
    </location>
</feature>
<sequence length="479" mass="55254">MEFDSSNSPNFTKNVDANDARRSVKYHPSVWGDYFLAYASTEVSTAEKEELQRQKEMVRKLLAGTPDDSPHKLELIDAIQRLGVNYHFEGEIDKSLRCMHDTYLERSNEDNDLRVVALRFRLLRQQGYRVSCDVFNKFMDDERKFKDSLITNVEGMLELYEAAHFGVSGEEILDKALEFSSSYLQSFASKTTSSLSALVNEALQFPIRKNLTRLAARKFISIYQEDARRNEILLNFAKLDFNIVQKIHQKELSDITRWDVNDLEQLPPYMGICYKALLDVYLEMEAEVENGGGSYRVQYAKEEMKKLVRAYLEEAKWVYSKYMPTMKEYMKVALVSGAYMMLSTTSLVGMGNLVTKEDFDWLTSEPLIVRASCIICRLMDDMVGLGFEQKVTAVDCYMNEYGASKKETFAEFWKQVKKAWKDINEECLEPIPASMPVLMRVVNLARVINLLYERDDEYANSNTKTKQIVRSVLVDPVAV</sequence>
<reference evidence="7" key="1">
    <citation type="submission" date="2020-06" db="EMBL/GenBank/DDBJ databases">
        <authorList>
            <person name="Li T."/>
            <person name="Hu X."/>
            <person name="Zhang T."/>
            <person name="Song X."/>
            <person name="Zhang H."/>
            <person name="Dai N."/>
            <person name="Sheng W."/>
            <person name="Hou X."/>
            <person name="Wei L."/>
        </authorList>
    </citation>
    <scope>NUCLEOTIDE SEQUENCE</scope>
    <source>
        <strain evidence="7">G01</strain>
        <tissue evidence="7">Leaf</tissue>
    </source>
</reference>
<evidence type="ECO:0000256" key="1">
    <source>
        <dbReference type="ARBA" id="ARBA00001946"/>
    </source>
</evidence>
<evidence type="ECO:0000259" key="5">
    <source>
        <dbReference type="Pfam" id="PF01397"/>
    </source>
</evidence>
<proteinExistence type="predicted"/>
<dbReference type="InterPro" id="IPR044814">
    <property type="entry name" value="Terpene_cyclase_plant_C1"/>
</dbReference>
<dbReference type="SUPFAM" id="SSF48239">
    <property type="entry name" value="Terpenoid cyclases/Protein prenyltransferases"/>
    <property type="match status" value="1"/>
</dbReference>
<dbReference type="Gene3D" id="1.10.600.10">
    <property type="entry name" value="Farnesyl Diphosphate Synthase"/>
    <property type="match status" value="2"/>
</dbReference>